<dbReference type="AlphaFoldDB" id="A0A482IXP9"/>
<evidence type="ECO:0000256" key="4">
    <source>
        <dbReference type="ARBA" id="ARBA00023186"/>
    </source>
</evidence>
<comment type="subcellular location">
    <subcellularLocation>
        <location evidence="1">Cytoplasm</location>
        <location evidence="1">Cytosol</location>
    </subcellularLocation>
</comment>
<dbReference type="InterPro" id="IPR008622">
    <property type="entry name" value="FliT"/>
</dbReference>
<evidence type="ECO:0000256" key="2">
    <source>
        <dbReference type="ARBA" id="ARBA00022490"/>
    </source>
</evidence>
<dbReference type="Proteomes" id="UP000253772">
    <property type="component" value="Chromosome c2"/>
</dbReference>
<gene>
    <name evidence="6" type="ORF">DDF84_026605</name>
</gene>
<keyword evidence="6" id="KW-0966">Cell projection</keyword>
<keyword evidence="4" id="KW-0143">Chaperone</keyword>
<keyword evidence="6" id="KW-0969">Cilium</keyword>
<sequence>MYSKMPATPSVTQIYEELVLLSEQMLEAARHGNWDAMTEVQRVYVAQVETLRGRDTHPPATLQERMQRQALLAKLLAHDAAIRDLVMPQLQRLGELLGSARRRRDVNEAYGVSA</sequence>
<proteinExistence type="predicted"/>
<dbReference type="GO" id="GO:0044781">
    <property type="term" value="P:bacterial-type flagellum organization"/>
    <property type="evidence" value="ECO:0007669"/>
    <property type="project" value="UniProtKB-KW"/>
</dbReference>
<dbReference type="Gene3D" id="1.20.58.380">
    <property type="entry name" value="Flagellar protein flit"/>
    <property type="match status" value="1"/>
</dbReference>
<dbReference type="EMBL" id="CP037901">
    <property type="protein sequence ID" value="QBP13211.1"/>
    <property type="molecule type" value="Genomic_DNA"/>
</dbReference>
<evidence type="ECO:0000313" key="6">
    <source>
        <dbReference type="EMBL" id="QBP13211.1"/>
    </source>
</evidence>
<evidence type="ECO:0000256" key="5">
    <source>
        <dbReference type="ARBA" id="ARBA00093797"/>
    </source>
</evidence>
<evidence type="ECO:0000256" key="3">
    <source>
        <dbReference type="ARBA" id="ARBA00022795"/>
    </source>
</evidence>
<keyword evidence="2" id="KW-0963">Cytoplasm</keyword>
<dbReference type="OrthoDB" id="8527993at2"/>
<dbReference type="RefSeq" id="WP_017511934.1">
    <property type="nucleotide sequence ID" value="NZ_CP037901.1"/>
</dbReference>
<evidence type="ECO:0000256" key="1">
    <source>
        <dbReference type="ARBA" id="ARBA00004514"/>
    </source>
</evidence>
<keyword evidence="6" id="KW-0282">Flagellum</keyword>
<name>A0A482IXP9_9BURK</name>
<evidence type="ECO:0000313" key="7">
    <source>
        <dbReference type="Proteomes" id="UP000253772"/>
    </source>
</evidence>
<reference evidence="6 7" key="1">
    <citation type="submission" date="2019-03" db="EMBL/GenBank/DDBJ databases">
        <title>Comparative insights into the high quality Complete genome sequence of highly metal resistant Cupriavidus metallidurans strain BS1 isolated from a gold-copper mine.</title>
        <authorList>
            <person name="Mazhar H.S."/>
            <person name="Rensing C."/>
        </authorList>
    </citation>
    <scope>NUCLEOTIDE SEQUENCE [LARGE SCALE GENOMIC DNA]</scope>
    <source>
        <strain evidence="6 7">BS1</strain>
    </source>
</reference>
<dbReference type="Pfam" id="PF05400">
    <property type="entry name" value="FliT"/>
    <property type="match status" value="1"/>
</dbReference>
<organism evidence="6 7">
    <name type="scientific">Cupriavidus metallidurans</name>
    <dbReference type="NCBI Taxonomy" id="119219"/>
    <lineage>
        <taxon>Bacteria</taxon>
        <taxon>Pseudomonadati</taxon>
        <taxon>Pseudomonadota</taxon>
        <taxon>Betaproteobacteria</taxon>
        <taxon>Burkholderiales</taxon>
        <taxon>Burkholderiaceae</taxon>
        <taxon>Cupriavidus</taxon>
    </lineage>
</organism>
<keyword evidence="3" id="KW-1005">Bacterial flagellum biogenesis</keyword>
<accession>A0A482IXP9</accession>
<protein>
    <recommendedName>
        <fullName evidence="5">Flagellar protein FliT</fullName>
    </recommendedName>
</protein>